<reference evidence="2" key="1">
    <citation type="submission" date="2021-01" db="EMBL/GenBank/DDBJ databases">
        <title>Whole genome shotgun sequence of Sphaerisporangium rufum NBRC 109079.</title>
        <authorList>
            <person name="Komaki H."/>
            <person name="Tamura T."/>
        </authorList>
    </citation>
    <scope>NUCLEOTIDE SEQUENCE</scope>
    <source>
        <strain evidence="2">NBRC 109079</strain>
    </source>
</reference>
<gene>
    <name evidence="2" type="ORF">Sru01_03070</name>
</gene>
<keyword evidence="3" id="KW-1185">Reference proteome</keyword>
<sequence length="49" mass="5105">MPGEAFTARTSRAAGPVRSARAHTVTTASAIPGAKKVQARGSQVFMYGR</sequence>
<proteinExistence type="predicted"/>
<evidence type="ECO:0000313" key="2">
    <source>
        <dbReference type="EMBL" id="GII75325.1"/>
    </source>
</evidence>
<feature type="region of interest" description="Disordered" evidence="1">
    <location>
        <begin position="1"/>
        <end position="21"/>
    </location>
</feature>
<name>A0A919QYU2_9ACTN</name>
<dbReference type="EMBL" id="BOOU01000003">
    <property type="protein sequence ID" value="GII75325.1"/>
    <property type="molecule type" value="Genomic_DNA"/>
</dbReference>
<dbReference type="Proteomes" id="UP000655287">
    <property type="component" value="Unassembled WGS sequence"/>
</dbReference>
<evidence type="ECO:0000313" key="3">
    <source>
        <dbReference type="Proteomes" id="UP000655287"/>
    </source>
</evidence>
<protein>
    <submittedName>
        <fullName evidence="2">Uncharacterized protein</fullName>
    </submittedName>
</protein>
<organism evidence="2 3">
    <name type="scientific">Sphaerisporangium rufum</name>
    <dbReference type="NCBI Taxonomy" id="1381558"/>
    <lineage>
        <taxon>Bacteria</taxon>
        <taxon>Bacillati</taxon>
        <taxon>Actinomycetota</taxon>
        <taxon>Actinomycetes</taxon>
        <taxon>Streptosporangiales</taxon>
        <taxon>Streptosporangiaceae</taxon>
        <taxon>Sphaerisporangium</taxon>
    </lineage>
</organism>
<evidence type="ECO:0000256" key="1">
    <source>
        <dbReference type="SAM" id="MobiDB-lite"/>
    </source>
</evidence>
<accession>A0A919QYU2</accession>
<dbReference type="AlphaFoldDB" id="A0A919QYU2"/>
<comment type="caution">
    <text evidence="2">The sequence shown here is derived from an EMBL/GenBank/DDBJ whole genome shotgun (WGS) entry which is preliminary data.</text>
</comment>